<feature type="domain" description="Acyl-CoA dehydrogenase/oxidase N-terminal" evidence="8">
    <location>
        <begin position="10"/>
        <end position="118"/>
    </location>
</feature>
<dbReference type="InterPro" id="IPR009100">
    <property type="entry name" value="AcylCoA_DH/oxidase_NM_dom_sf"/>
</dbReference>
<evidence type="ECO:0000256" key="2">
    <source>
        <dbReference type="ARBA" id="ARBA00009347"/>
    </source>
</evidence>
<dbReference type="InterPro" id="IPR006091">
    <property type="entry name" value="Acyl-CoA_Oxase/DH_mid-dom"/>
</dbReference>
<comment type="cofactor">
    <cofactor evidence="1 5">
        <name>FAD</name>
        <dbReference type="ChEBI" id="CHEBI:57692"/>
    </cofactor>
</comment>
<evidence type="ECO:0000259" key="8">
    <source>
        <dbReference type="Pfam" id="PF02771"/>
    </source>
</evidence>
<gene>
    <name evidence="9" type="ORF">JOF36_004650</name>
</gene>
<dbReference type="Pfam" id="PF02770">
    <property type="entry name" value="Acyl-CoA_dh_M"/>
    <property type="match status" value="1"/>
</dbReference>
<dbReference type="Gene3D" id="1.20.140.10">
    <property type="entry name" value="Butyryl-CoA Dehydrogenase, subunit A, domain 3"/>
    <property type="match status" value="1"/>
</dbReference>
<comment type="caution">
    <text evidence="9">The sequence shown here is derived from an EMBL/GenBank/DDBJ whole genome shotgun (WGS) entry which is preliminary data.</text>
</comment>
<evidence type="ECO:0000313" key="9">
    <source>
        <dbReference type="EMBL" id="MBP2368954.1"/>
    </source>
</evidence>
<evidence type="ECO:0000256" key="3">
    <source>
        <dbReference type="ARBA" id="ARBA00022630"/>
    </source>
</evidence>
<dbReference type="InterPro" id="IPR037069">
    <property type="entry name" value="AcylCoA_DH/ox_N_sf"/>
</dbReference>
<keyword evidence="10" id="KW-1185">Reference proteome</keyword>
<evidence type="ECO:0000256" key="5">
    <source>
        <dbReference type="RuleBase" id="RU362125"/>
    </source>
</evidence>
<name>A0ABS4VYC9_9PSEU</name>
<feature type="domain" description="Acyl-CoA dehydrogenase/oxidase C-terminal" evidence="6">
    <location>
        <begin position="252"/>
        <end position="396"/>
    </location>
</feature>
<sequence length="441" mass="47749">MSVDFELSSAQKKLKYDVREFAREVLRPAAERADRIDDPHEAFVAMKPVFEQAHAMGLATDFLPAKYGGGGGSIIDLMIATEELSAVDAGFPTILLVNGLALMPLTWFGTREQCEKWIGLATAETSTDHLGGWVVSERGGTANFDHPSPTAGIQLVADHDRANGEYVLNGEKHWPCNAGGWDLRGADANLCIVRTDRTKGGKEALSAIVVERGTPGIEYEVIDKIGLRTCQNVTMTFRDVRVPEENLFADGDGDLVINRNFTWSGPLAGIAAVGVARGAYEFALKWSKTYTGGGSSPIIGHQAVGHLLAEIAAKIESGRYLCWKAAHYLDKYDSEGHALGAMAKTFCGDLMQTVVVDCMRIVGVNAVDRKFGMEKFYREAIVFPLYDSGSLGMQRRKAWGVMADPGFTPDIFVDGDPFTYTKSMEGYGVLGGAPPGPSRHG</sequence>
<dbReference type="Pfam" id="PF00441">
    <property type="entry name" value="Acyl-CoA_dh_1"/>
    <property type="match status" value="1"/>
</dbReference>
<dbReference type="InterPro" id="IPR046373">
    <property type="entry name" value="Acyl-CoA_Oxase/DH_mid-dom_sf"/>
</dbReference>
<dbReference type="PANTHER" id="PTHR43884:SF12">
    <property type="entry name" value="ISOVALERYL-COA DEHYDROGENASE, MITOCHONDRIAL-RELATED"/>
    <property type="match status" value="1"/>
</dbReference>
<dbReference type="Gene3D" id="1.10.540.10">
    <property type="entry name" value="Acyl-CoA dehydrogenase/oxidase, N-terminal domain"/>
    <property type="match status" value="1"/>
</dbReference>
<dbReference type="SUPFAM" id="SSF56645">
    <property type="entry name" value="Acyl-CoA dehydrogenase NM domain-like"/>
    <property type="match status" value="1"/>
</dbReference>
<dbReference type="Proteomes" id="UP001519295">
    <property type="component" value="Unassembled WGS sequence"/>
</dbReference>
<evidence type="ECO:0000256" key="4">
    <source>
        <dbReference type="ARBA" id="ARBA00022827"/>
    </source>
</evidence>
<organism evidence="9 10">
    <name type="scientific">Pseudonocardia parietis</name>
    <dbReference type="NCBI Taxonomy" id="570936"/>
    <lineage>
        <taxon>Bacteria</taxon>
        <taxon>Bacillati</taxon>
        <taxon>Actinomycetota</taxon>
        <taxon>Actinomycetes</taxon>
        <taxon>Pseudonocardiales</taxon>
        <taxon>Pseudonocardiaceae</taxon>
        <taxon>Pseudonocardia</taxon>
    </lineage>
</organism>
<evidence type="ECO:0000259" key="7">
    <source>
        <dbReference type="Pfam" id="PF02770"/>
    </source>
</evidence>
<evidence type="ECO:0000259" key="6">
    <source>
        <dbReference type="Pfam" id="PF00441"/>
    </source>
</evidence>
<dbReference type="InterPro" id="IPR036250">
    <property type="entry name" value="AcylCo_DH-like_C"/>
</dbReference>
<dbReference type="PANTHER" id="PTHR43884">
    <property type="entry name" value="ACYL-COA DEHYDROGENASE"/>
    <property type="match status" value="1"/>
</dbReference>
<dbReference type="Pfam" id="PF02771">
    <property type="entry name" value="Acyl-CoA_dh_N"/>
    <property type="match status" value="1"/>
</dbReference>
<accession>A0ABS4VYC9</accession>
<dbReference type="Gene3D" id="2.40.110.10">
    <property type="entry name" value="Butyryl-CoA Dehydrogenase, subunit A, domain 2"/>
    <property type="match status" value="1"/>
</dbReference>
<keyword evidence="4 5" id="KW-0274">FAD</keyword>
<dbReference type="InterPro" id="IPR013786">
    <property type="entry name" value="AcylCoA_DH/ox_N"/>
</dbReference>
<evidence type="ECO:0000313" key="10">
    <source>
        <dbReference type="Proteomes" id="UP001519295"/>
    </source>
</evidence>
<dbReference type="SUPFAM" id="SSF47203">
    <property type="entry name" value="Acyl-CoA dehydrogenase C-terminal domain-like"/>
    <property type="match status" value="1"/>
</dbReference>
<keyword evidence="5" id="KW-0560">Oxidoreductase</keyword>
<feature type="domain" description="Acyl-CoA oxidase/dehydrogenase middle" evidence="7">
    <location>
        <begin position="148"/>
        <end position="240"/>
    </location>
</feature>
<dbReference type="InterPro" id="IPR009075">
    <property type="entry name" value="AcylCo_DH/oxidase_C"/>
</dbReference>
<dbReference type="RefSeq" id="WP_210030695.1">
    <property type="nucleotide sequence ID" value="NZ_JAGINU010000001.1"/>
</dbReference>
<comment type="similarity">
    <text evidence="2 5">Belongs to the acyl-CoA dehydrogenase family.</text>
</comment>
<evidence type="ECO:0000256" key="1">
    <source>
        <dbReference type="ARBA" id="ARBA00001974"/>
    </source>
</evidence>
<keyword evidence="3 5" id="KW-0285">Flavoprotein</keyword>
<protein>
    <submittedName>
        <fullName evidence="9">Alkylation response protein AidB-like acyl-CoA dehydrogenase</fullName>
    </submittedName>
</protein>
<reference evidence="9 10" key="1">
    <citation type="submission" date="2021-03" db="EMBL/GenBank/DDBJ databases">
        <title>Sequencing the genomes of 1000 actinobacteria strains.</title>
        <authorList>
            <person name="Klenk H.-P."/>
        </authorList>
    </citation>
    <scope>NUCLEOTIDE SEQUENCE [LARGE SCALE GENOMIC DNA]</scope>
    <source>
        <strain evidence="9 10">DSM 45256</strain>
    </source>
</reference>
<proteinExistence type="inferred from homology"/>
<dbReference type="EMBL" id="JAGINU010000001">
    <property type="protein sequence ID" value="MBP2368954.1"/>
    <property type="molecule type" value="Genomic_DNA"/>
</dbReference>